<protein>
    <submittedName>
        <fullName evidence="1">Uncharacterized protein</fullName>
    </submittedName>
</protein>
<dbReference type="RefSeq" id="WP_148956491.1">
    <property type="nucleotide sequence ID" value="NZ_QSND01000002.1"/>
</dbReference>
<comment type="caution">
    <text evidence="1">The sequence shown here is derived from an EMBL/GenBank/DDBJ whole genome shotgun (WGS) entry which is preliminary data.</text>
</comment>
<dbReference type="Proteomes" id="UP000324326">
    <property type="component" value="Unassembled WGS sequence"/>
</dbReference>
<evidence type="ECO:0000313" key="2">
    <source>
        <dbReference type="Proteomes" id="UP000324326"/>
    </source>
</evidence>
<gene>
    <name evidence="1" type="ORF">DX927_06505</name>
</gene>
<dbReference type="EMBL" id="QSND01000002">
    <property type="protein sequence ID" value="KAA6450519.1"/>
    <property type="molecule type" value="Genomic_DNA"/>
</dbReference>
<dbReference type="AlphaFoldDB" id="A0A5M8RR00"/>
<organism evidence="1 2">
    <name type="scientific">Bacillus swezeyi</name>
    <dbReference type="NCBI Taxonomy" id="1925020"/>
    <lineage>
        <taxon>Bacteria</taxon>
        <taxon>Bacillati</taxon>
        <taxon>Bacillota</taxon>
        <taxon>Bacilli</taxon>
        <taxon>Bacillales</taxon>
        <taxon>Bacillaceae</taxon>
        <taxon>Bacillus</taxon>
    </lineage>
</organism>
<proteinExistence type="predicted"/>
<name>A0A5M8RR00_9BACI</name>
<reference evidence="1 2" key="1">
    <citation type="submission" date="2018-08" db="EMBL/GenBank/DDBJ databases">
        <title>Bacillus phenotypic plasticity.</title>
        <authorList>
            <person name="Hurtado E."/>
        </authorList>
    </citation>
    <scope>NUCLEOTIDE SEQUENCE [LARGE SCALE GENOMIC DNA]</scope>
    <source>
        <strain evidence="1 2">427</strain>
    </source>
</reference>
<accession>A0A5M8RR00</accession>
<sequence length="116" mass="13409">MKALKDQIVSVFHWKLLTADFVLYDPKTGAVDYREPTEVLHLGDDIALEVNEAYLTLYRMRGKEGEWEIGEKCEVLYDLPLEFPVGFNFGLTTEEIAKMSVLDFMLFLAQKKEETL</sequence>
<evidence type="ECO:0000313" key="1">
    <source>
        <dbReference type="EMBL" id="KAA6450519.1"/>
    </source>
</evidence>